<comment type="similarity">
    <text evidence="2 11">Belongs to the glycosyltransferase 2 family. GalNAc-T subfamily.</text>
</comment>
<evidence type="ECO:0000256" key="7">
    <source>
        <dbReference type="ARBA" id="ARBA00023034"/>
    </source>
</evidence>
<dbReference type="Gene3D" id="2.80.10.50">
    <property type="match status" value="1"/>
</dbReference>
<keyword evidence="4 11" id="KW-0430">Lectin</keyword>
<dbReference type="GeneID" id="106807083"/>
<dbReference type="InterPro" id="IPR000772">
    <property type="entry name" value="Ricin_B_lectin"/>
</dbReference>
<keyword evidence="6 11" id="KW-1133">Transmembrane helix</keyword>
<organism evidence="14 15">
    <name type="scientific">Priapulus caudatus</name>
    <name type="common">Priapulid worm</name>
    <dbReference type="NCBI Taxonomy" id="37621"/>
    <lineage>
        <taxon>Eukaryota</taxon>
        <taxon>Metazoa</taxon>
        <taxon>Ecdysozoa</taxon>
        <taxon>Scalidophora</taxon>
        <taxon>Priapulida</taxon>
        <taxon>Priapulimorpha</taxon>
        <taxon>Priapulimorphida</taxon>
        <taxon>Priapulidae</taxon>
        <taxon>Priapulus</taxon>
    </lineage>
</organism>
<keyword evidence="10" id="KW-0325">Glycoprotein</keyword>
<evidence type="ECO:0000256" key="3">
    <source>
        <dbReference type="ARBA" id="ARBA00022692"/>
    </source>
</evidence>
<name>A0ABM1DXZ0_PRICU</name>
<feature type="transmembrane region" description="Helical" evidence="11">
    <location>
        <begin position="12"/>
        <end position="30"/>
    </location>
</feature>
<evidence type="ECO:0000256" key="8">
    <source>
        <dbReference type="ARBA" id="ARBA00023136"/>
    </source>
</evidence>
<dbReference type="InterPro" id="IPR001173">
    <property type="entry name" value="Glyco_trans_2-like"/>
</dbReference>
<keyword evidence="9 11" id="KW-1015">Disulfide bond</keyword>
<evidence type="ECO:0000259" key="13">
    <source>
        <dbReference type="SMART" id="SM00458"/>
    </source>
</evidence>
<evidence type="ECO:0000256" key="4">
    <source>
        <dbReference type="ARBA" id="ARBA00022734"/>
    </source>
</evidence>
<reference evidence="15" key="1">
    <citation type="submission" date="2025-08" db="UniProtKB">
        <authorList>
            <consortium name="RefSeq"/>
        </authorList>
    </citation>
    <scope>IDENTIFICATION</scope>
</reference>
<dbReference type="InterPro" id="IPR029044">
    <property type="entry name" value="Nucleotide-diphossugar_trans"/>
</dbReference>
<evidence type="ECO:0000256" key="12">
    <source>
        <dbReference type="SAM" id="MobiDB-lite"/>
    </source>
</evidence>
<accession>A0ABM1DXZ0</accession>
<feature type="compositionally biased region" description="Basic and acidic residues" evidence="12">
    <location>
        <begin position="43"/>
        <end position="71"/>
    </location>
</feature>
<evidence type="ECO:0000256" key="6">
    <source>
        <dbReference type="ARBA" id="ARBA00022989"/>
    </source>
</evidence>
<dbReference type="Pfam" id="PF00535">
    <property type="entry name" value="Glycos_transf_2"/>
    <property type="match status" value="1"/>
</dbReference>
<keyword evidence="7 11" id="KW-0333">Golgi apparatus</keyword>
<dbReference type="PANTHER" id="PTHR11675">
    <property type="entry name" value="N-ACETYLGALACTOSAMINYLTRANSFERASE"/>
    <property type="match status" value="1"/>
</dbReference>
<gene>
    <name evidence="15" type="primary">LOC106807083</name>
</gene>
<dbReference type="PROSITE" id="PS50231">
    <property type="entry name" value="RICIN_B_LECTIN"/>
    <property type="match status" value="1"/>
</dbReference>
<dbReference type="InterPro" id="IPR045885">
    <property type="entry name" value="GalNAc-T"/>
</dbReference>
<evidence type="ECO:0000256" key="1">
    <source>
        <dbReference type="ARBA" id="ARBA00004323"/>
    </source>
</evidence>
<dbReference type="CDD" id="cd23439">
    <property type="entry name" value="beta-trefoil_Ricin_GALNT10-like"/>
    <property type="match status" value="1"/>
</dbReference>
<sequence length="625" mass="72148">MKRNSVTVVKYLLFAVVILVAGPLTFKFMFHDGDNSLGGGGKLPREGAAKRHLDDDFEQHEDGRHDDRSKMAAEMDRAPLRTYQRPYEDGKIEMKKIDWHDYYQIEQDRKRTGPGEHGTAVILSPAEEGMKQELYKVNGFNALVSDKISLNRTLSDIRHPGCKTKKYSDKLPQVSIVIPFHNEHFSTLVRTVWSVIKNSPPQLIKEVILVDDDSSKGFLKAKLDEYVKKNLPKTKVVRAGKREGLIRARLVGARVATGDVLIFLDSHCEANVNWLPPLLEPIAINRKTVACPFIDVIDYENFAYRAQDEGARGAFDWELYYKRLPLLPDDLKNMPDPFKSPVMAGGLFAMDREYFWELGGYDPGLDVWGGEQYELSFKVWQCDGQIVDIPCSRVGHIYRQFSPIPNPPELGDFLGRNYKRVAETWMDEYKEFIYMRRPHYKNLDSGDLTEQKKLRDKLGCKPFKWFMEEIAFDQPKKYPPREPPDFATGEIRNPVSNLCIDTQFRGSNERFGLAPCIKEHQGQGGEQHFILTWHKDLRPFKRSVCFDVSAKQPGTPVILFHCHGMQGNQQWKYNYRTMQLYHMVTKNCLDSNPEMQELYMNPCDTQLATQKWKFDHVNVTALQAY</sequence>
<keyword evidence="3 11" id="KW-0812">Transmembrane</keyword>
<protein>
    <recommendedName>
        <fullName evidence="11">Polypeptide N-acetylgalactosaminyltransferase</fullName>
        <ecNumber evidence="11">2.4.1.-</ecNumber>
    </recommendedName>
    <alternativeName>
        <fullName evidence="11">Protein-UDP acetylgalactosaminyltransferase</fullName>
    </alternativeName>
</protein>
<comment type="cofactor">
    <cofactor evidence="11">
        <name>Mn(2+)</name>
        <dbReference type="ChEBI" id="CHEBI:29035"/>
    </cofactor>
</comment>
<evidence type="ECO:0000256" key="2">
    <source>
        <dbReference type="ARBA" id="ARBA00005680"/>
    </source>
</evidence>
<dbReference type="SMART" id="SM00458">
    <property type="entry name" value="RICIN"/>
    <property type="match status" value="1"/>
</dbReference>
<dbReference type="PANTHER" id="PTHR11675:SF134">
    <property type="entry name" value="N-ACETYLGALACTOSAMINYLTRANSFERASE 4-RELATED"/>
    <property type="match status" value="1"/>
</dbReference>
<dbReference type="Proteomes" id="UP000695022">
    <property type="component" value="Unplaced"/>
</dbReference>
<evidence type="ECO:0000313" key="14">
    <source>
        <dbReference type="Proteomes" id="UP000695022"/>
    </source>
</evidence>
<dbReference type="SUPFAM" id="SSF50370">
    <property type="entry name" value="Ricin B-like lectins"/>
    <property type="match status" value="1"/>
</dbReference>
<keyword evidence="5" id="KW-0735">Signal-anchor</keyword>
<dbReference type="Pfam" id="PF00652">
    <property type="entry name" value="Ricin_B_lectin"/>
    <property type="match status" value="1"/>
</dbReference>
<proteinExistence type="inferred from homology"/>
<keyword evidence="11" id="KW-0464">Manganese</keyword>
<keyword evidence="8 11" id="KW-0472">Membrane</keyword>
<evidence type="ECO:0000256" key="5">
    <source>
        <dbReference type="ARBA" id="ARBA00022968"/>
    </source>
</evidence>
<dbReference type="SUPFAM" id="SSF53448">
    <property type="entry name" value="Nucleotide-diphospho-sugar transferases"/>
    <property type="match status" value="1"/>
</dbReference>
<keyword evidence="11" id="KW-0808">Transferase</keyword>
<evidence type="ECO:0000313" key="15">
    <source>
        <dbReference type="RefSeq" id="XP_014664811.1"/>
    </source>
</evidence>
<dbReference type="CDD" id="cd02510">
    <property type="entry name" value="pp-GalNAc-T"/>
    <property type="match status" value="1"/>
</dbReference>
<dbReference type="InterPro" id="IPR035992">
    <property type="entry name" value="Ricin_B-like_lectins"/>
</dbReference>
<keyword evidence="14" id="KW-1185">Reference proteome</keyword>
<comment type="pathway">
    <text evidence="11">Protein modification; protein glycosylation.</text>
</comment>
<feature type="domain" description="Ricin B lectin" evidence="13">
    <location>
        <begin position="485"/>
        <end position="615"/>
    </location>
</feature>
<dbReference type="Gene3D" id="3.90.550.10">
    <property type="entry name" value="Spore Coat Polysaccharide Biosynthesis Protein SpsA, Chain A"/>
    <property type="match status" value="1"/>
</dbReference>
<feature type="region of interest" description="Disordered" evidence="12">
    <location>
        <begin position="41"/>
        <end position="71"/>
    </location>
</feature>
<dbReference type="RefSeq" id="XP_014664811.1">
    <property type="nucleotide sequence ID" value="XM_014809325.1"/>
</dbReference>
<evidence type="ECO:0000256" key="10">
    <source>
        <dbReference type="ARBA" id="ARBA00023180"/>
    </source>
</evidence>
<keyword evidence="11" id="KW-0328">Glycosyltransferase</keyword>
<evidence type="ECO:0000256" key="9">
    <source>
        <dbReference type="ARBA" id="ARBA00023157"/>
    </source>
</evidence>
<comment type="subcellular location">
    <subcellularLocation>
        <location evidence="1 11">Golgi apparatus membrane</location>
        <topology evidence="1 11">Single-pass type II membrane protein</topology>
    </subcellularLocation>
</comment>
<evidence type="ECO:0000256" key="11">
    <source>
        <dbReference type="RuleBase" id="RU361242"/>
    </source>
</evidence>
<dbReference type="EC" id="2.4.1.-" evidence="11"/>